<comment type="caution">
    <text evidence="1">The sequence shown here is derived from an EMBL/GenBank/DDBJ whole genome shotgun (WGS) entry which is preliminary data.</text>
</comment>
<evidence type="ECO:0008006" key="3">
    <source>
        <dbReference type="Google" id="ProtNLM"/>
    </source>
</evidence>
<accession>A0ABQ6B6X3</accession>
<gene>
    <name evidence="1" type="ORF">GCM10007857_65320</name>
</gene>
<evidence type="ECO:0000313" key="1">
    <source>
        <dbReference type="EMBL" id="GLR89818.1"/>
    </source>
</evidence>
<evidence type="ECO:0000313" key="2">
    <source>
        <dbReference type="Proteomes" id="UP001156905"/>
    </source>
</evidence>
<name>A0ABQ6B6X3_9BRAD</name>
<keyword evidence="2" id="KW-1185">Reference proteome</keyword>
<organism evidence="1 2">
    <name type="scientific">Bradyrhizobium iriomotense</name>
    <dbReference type="NCBI Taxonomy" id="441950"/>
    <lineage>
        <taxon>Bacteria</taxon>
        <taxon>Pseudomonadati</taxon>
        <taxon>Pseudomonadota</taxon>
        <taxon>Alphaproteobacteria</taxon>
        <taxon>Hyphomicrobiales</taxon>
        <taxon>Nitrobacteraceae</taxon>
        <taxon>Bradyrhizobium</taxon>
    </lineage>
</organism>
<reference evidence="2" key="1">
    <citation type="journal article" date="2019" name="Int. J. Syst. Evol. Microbiol.">
        <title>The Global Catalogue of Microorganisms (GCM) 10K type strain sequencing project: providing services to taxonomists for standard genome sequencing and annotation.</title>
        <authorList>
            <consortium name="The Broad Institute Genomics Platform"/>
            <consortium name="The Broad Institute Genome Sequencing Center for Infectious Disease"/>
            <person name="Wu L."/>
            <person name="Ma J."/>
        </authorList>
    </citation>
    <scope>NUCLEOTIDE SEQUENCE [LARGE SCALE GENOMIC DNA]</scope>
    <source>
        <strain evidence="2">NBRC 102520</strain>
    </source>
</reference>
<dbReference type="EMBL" id="BSOW01000028">
    <property type="protein sequence ID" value="GLR89818.1"/>
    <property type="molecule type" value="Genomic_DNA"/>
</dbReference>
<dbReference type="Proteomes" id="UP001156905">
    <property type="component" value="Unassembled WGS sequence"/>
</dbReference>
<sequence length="294" mass="31425">MGYLAPVGAIDVSNSNTPAVVDPTNSVTASDFRVVATVDENGSFRFTKTNAYSGNNGRAAILKDKQGANVFYTVGNAGNGGNPQPNGIIIAAGAQLVKEARVPLAQQPDPGLPTPVGSFNVTQLGLKADKTGKDTNFRGLTVFNNVIYMTKGSGSNGVNTVYFIDNSGFDANGKPLACPNGVGAAKRDRNVADDCDRLHRRAAADAWCDALQHVRAEGISDQSGEDRDDLPVRNLVCESQDALCRRRGRRHRYLQFRRQHLHGGCGADHRGSAEMGVQRRDRLLDTGVYAAGRP</sequence>
<protein>
    <recommendedName>
        <fullName evidence="3">Phytase-like domain-containing protein</fullName>
    </recommendedName>
</protein>
<proteinExistence type="predicted"/>